<dbReference type="PANTHER" id="PTHR43699">
    <property type="entry name" value="3-DEHYDROQUINATE DEHYDRATASE"/>
    <property type="match status" value="1"/>
</dbReference>
<evidence type="ECO:0000256" key="4">
    <source>
        <dbReference type="ARBA" id="ARBA00023270"/>
    </source>
</evidence>
<evidence type="ECO:0000256" key="1">
    <source>
        <dbReference type="ARBA" id="ARBA00001864"/>
    </source>
</evidence>
<dbReference type="InterPro" id="IPR013785">
    <property type="entry name" value="Aldolase_TIM"/>
</dbReference>
<dbReference type="SUPFAM" id="SSF51569">
    <property type="entry name" value="Aldolase"/>
    <property type="match status" value="1"/>
</dbReference>
<dbReference type="FunFam" id="3.20.20.70:FF:000047">
    <property type="entry name" value="3-dehydroquinate dehydratase"/>
    <property type="match status" value="1"/>
</dbReference>
<reference evidence="7" key="1">
    <citation type="submission" date="2016-02" db="EMBL/GenBank/DDBJ databases">
        <authorList>
            <person name="Holder M.E."/>
            <person name="Ajami N.J."/>
            <person name="Petrosino J.F."/>
        </authorList>
    </citation>
    <scope>NUCLEOTIDE SEQUENCE [LARGE SCALE GENOMIC DNA]</scope>
    <source>
        <strain evidence="7">CCUG 36733</strain>
    </source>
</reference>
<dbReference type="EC" id="4.2.1.10" evidence="5"/>
<dbReference type="STRING" id="111015.AXF14_11105"/>
<comment type="catalytic activity">
    <reaction evidence="1 5">
        <text>3-dehydroquinate = 3-dehydroshikimate + H2O</text>
        <dbReference type="Rhea" id="RHEA:21096"/>
        <dbReference type="ChEBI" id="CHEBI:15377"/>
        <dbReference type="ChEBI" id="CHEBI:16630"/>
        <dbReference type="ChEBI" id="CHEBI:32364"/>
        <dbReference type="EC" id="4.2.1.10"/>
    </reaction>
</comment>
<feature type="active site" description="Schiff-base intermediate with substrate" evidence="5">
    <location>
        <position position="182"/>
    </location>
</feature>
<dbReference type="CDD" id="cd00502">
    <property type="entry name" value="DHQase_I"/>
    <property type="match status" value="1"/>
</dbReference>
<dbReference type="InterPro" id="IPR001381">
    <property type="entry name" value="DHquinase_I"/>
</dbReference>
<comment type="function">
    <text evidence="5">Involved in the third step of the chorismate pathway, which leads to the biosynthesis of aromatic amino acids. Catalyzes the cis-dehydration of 3-dehydroquinate (DHQ) and introduces the first double bond of the aromatic ring to yield 3-dehydroshikimate.</text>
</comment>
<dbReference type="Gene3D" id="3.20.20.70">
    <property type="entry name" value="Aldolase class I"/>
    <property type="match status" value="1"/>
</dbReference>
<organism evidence="6 7">
    <name type="scientific">Actinomyces radicidentis</name>
    <dbReference type="NCBI Taxonomy" id="111015"/>
    <lineage>
        <taxon>Bacteria</taxon>
        <taxon>Bacillati</taxon>
        <taxon>Actinomycetota</taxon>
        <taxon>Actinomycetes</taxon>
        <taxon>Actinomycetales</taxon>
        <taxon>Actinomycetaceae</taxon>
        <taxon>Actinomyces</taxon>
    </lineage>
</organism>
<dbReference type="RefSeq" id="WP_067943231.1">
    <property type="nucleotide sequence ID" value="NZ_CP014228.1"/>
</dbReference>
<protein>
    <recommendedName>
        <fullName evidence="5">3-dehydroquinate dehydratase</fullName>
        <shortName evidence="5">3-dehydroquinase</shortName>
        <ecNumber evidence="5">4.2.1.10</ecNumber>
    </recommendedName>
    <alternativeName>
        <fullName evidence="5">Type I DHQase</fullName>
    </alternativeName>
    <alternativeName>
        <fullName evidence="5">Type I dehydroquinase</fullName>
        <shortName evidence="5">DHQ1</shortName>
    </alternativeName>
</protein>
<dbReference type="UniPathway" id="UPA00053">
    <property type="reaction ID" value="UER00086"/>
</dbReference>
<feature type="binding site" evidence="5">
    <location>
        <position position="225"/>
    </location>
    <ligand>
        <name>3-dehydroquinate</name>
        <dbReference type="ChEBI" id="CHEBI:32364"/>
    </ligand>
</feature>
<comment type="similarity">
    <text evidence="5">Belongs to the type-I 3-dehydroquinase family.</text>
</comment>
<evidence type="ECO:0000256" key="5">
    <source>
        <dbReference type="HAMAP-Rule" id="MF_00214"/>
    </source>
</evidence>
<sequence length="263" mass="27207">MTISVRGTELGSGRPKIIVPITAKDLDGALDAVGALVGQDVDLVEWRIDYFRQDLTDLDAYQAAVIDGAQRLRGALDELAADGQGGLPLLVTFRTAAEGGERAIDDADYAALLSAVVAAGGADLVDVEAFRDAEQVAAVIEAAHTASTVVIASNHDFHATPALEEIVGRLERMRDMGADVPKIAVMPQDPADVLTLLRATWDFHAANPDTPIITMSMGATGVVSRVAGRTFGSAATFGTAGAASAPGQIPTGTLAQVMDALSD</sequence>
<dbReference type="EMBL" id="CP014228">
    <property type="protein sequence ID" value="AMD88020.1"/>
    <property type="molecule type" value="Genomic_DNA"/>
</dbReference>
<dbReference type="HAMAP" id="MF_00214">
    <property type="entry name" value="AroD"/>
    <property type="match status" value="1"/>
</dbReference>
<name>A0A0X8JFS2_ACTRD</name>
<keyword evidence="3 5" id="KW-0456">Lyase</keyword>
<dbReference type="GO" id="GO:0009073">
    <property type="term" value="P:aromatic amino acid family biosynthetic process"/>
    <property type="evidence" value="ECO:0007669"/>
    <property type="project" value="UniProtKB-KW"/>
</dbReference>
<evidence type="ECO:0000313" key="7">
    <source>
        <dbReference type="Proteomes" id="UP000065220"/>
    </source>
</evidence>
<feature type="binding site" evidence="5">
    <location>
        <position position="244"/>
    </location>
    <ligand>
        <name>3-dehydroquinate</name>
        <dbReference type="ChEBI" id="CHEBI:32364"/>
    </ligand>
</feature>
<proteinExistence type="inferred from homology"/>
<dbReference type="NCBIfam" id="TIGR01093">
    <property type="entry name" value="aroD"/>
    <property type="match status" value="1"/>
</dbReference>
<dbReference type="KEGG" id="ard:AXF14_11105"/>
<feature type="binding site" evidence="5">
    <location>
        <begin position="45"/>
        <end position="47"/>
    </location>
    <ligand>
        <name>3-dehydroquinate</name>
        <dbReference type="ChEBI" id="CHEBI:32364"/>
    </ligand>
</feature>
<dbReference type="GO" id="GO:0008652">
    <property type="term" value="P:amino acid biosynthetic process"/>
    <property type="evidence" value="ECO:0007669"/>
    <property type="project" value="UniProtKB-KW"/>
</dbReference>
<keyword evidence="5" id="KW-0028">Amino-acid biosynthesis</keyword>
<feature type="active site" description="Proton donor/acceptor" evidence="5">
    <location>
        <position position="155"/>
    </location>
</feature>
<dbReference type="Pfam" id="PF01487">
    <property type="entry name" value="DHquinase_I"/>
    <property type="match status" value="1"/>
</dbReference>
<comment type="caution">
    <text evidence="5">Lacks conserved residue(s) required for the propagation of feature annotation.</text>
</comment>
<dbReference type="AlphaFoldDB" id="A0A0X8JFS2"/>
<feature type="binding site" evidence="5">
    <location>
        <position position="94"/>
    </location>
    <ligand>
        <name>3-dehydroquinate</name>
        <dbReference type="ChEBI" id="CHEBI:32364"/>
    </ligand>
</feature>
<evidence type="ECO:0000256" key="2">
    <source>
        <dbReference type="ARBA" id="ARBA00023141"/>
    </source>
</evidence>
<accession>A0A0X8JFS2</accession>
<evidence type="ECO:0000313" key="6">
    <source>
        <dbReference type="EMBL" id="AMD88020.1"/>
    </source>
</evidence>
<dbReference type="GO" id="GO:0003855">
    <property type="term" value="F:3-dehydroquinate dehydratase activity"/>
    <property type="evidence" value="ECO:0007669"/>
    <property type="project" value="UniProtKB-UniRule"/>
</dbReference>
<dbReference type="OrthoDB" id="9813659at2"/>
<comment type="subunit">
    <text evidence="5">Homodimer.</text>
</comment>
<gene>
    <name evidence="5" type="primary">aroD</name>
    <name evidence="6" type="ORF">AXF14_11105</name>
</gene>
<dbReference type="Proteomes" id="UP000065220">
    <property type="component" value="Chromosome"/>
</dbReference>
<dbReference type="PANTHER" id="PTHR43699:SF1">
    <property type="entry name" value="3-DEHYDROQUINATE DEHYDRATASE"/>
    <property type="match status" value="1"/>
</dbReference>
<comment type="pathway">
    <text evidence="5">Metabolic intermediate biosynthesis; chorismate biosynthesis; chorismate from D-erythrose 4-phosphate and phosphoenolpyruvate: step 3/7.</text>
</comment>
<keyword evidence="7" id="KW-1185">Reference proteome</keyword>
<evidence type="ECO:0000256" key="3">
    <source>
        <dbReference type="ARBA" id="ARBA00023239"/>
    </source>
</evidence>
<dbReference type="GO" id="GO:0009423">
    <property type="term" value="P:chorismate biosynthetic process"/>
    <property type="evidence" value="ECO:0007669"/>
    <property type="project" value="UniProtKB-UniRule"/>
</dbReference>
<feature type="binding site" evidence="5">
    <location>
        <position position="248"/>
    </location>
    <ligand>
        <name>3-dehydroquinate</name>
        <dbReference type="ChEBI" id="CHEBI:32364"/>
    </ligand>
</feature>
<dbReference type="InterPro" id="IPR050146">
    <property type="entry name" value="Type-I_3-dehydroquinase"/>
</dbReference>
<dbReference type="GO" id="GO:0046279">
    <property type="term" value="P:3,4-dihydroxybenzoate biosynthetic process"/>
    <property type="evidence" value="ECO:0007669"/>
    <property type="project" value="TreeGrafter"/>
</dbReference>
<keyword evidence="2 5" id="KW-0057">Aromatic amino acid biosynthesis</keyword>
<keyword evidence="4 5" id="KW-0704">Schiff base</keyword>